<dbReference type="Pfam" id="PF00403">
    <property type="entry name" value="HMA"/>
    <property type="match status" value="2"/>
</dbReference>
<evidence type="ECO:0000256" key="6">
    <source>
        <dbReference type="ARBA" id="ARBA00022840"/>
    </source>
</evidence>
<dbReference type="PANTHER" id="PTHR48085">
    <property type="entry name" value="CADMIUM/ZINC-TRANSPORTING ATPASE HMA2-RELATED"/>
    <property type="match status" value="1"/>
</dbReference>
<keyword evidence="5 11" id="KW-0547">Nucleotide-binding</keyword>
<dbReference type="InterPro" id="IPR008250">
    <property type="entry name" value="ATPase_P-typ_transduc_dom_A_sf"/>
</dbReference>
<sequence length="774" mass="82299">MRYKYQLDNLNCAHCAGKIEAKIAETDGFEDVSFNFATKLLNFKSEKQNPVSEIQAICDSIEDGVTVVDKTPKTNLKKYTYTLDNLNCAHCAGKIEAKITETDGFEDVSFNFATKLLNFKSERQNPVSEIQAICDSIEDGVTVVDKTPKNDITTKAEPEITKKKINRDTIFLAISIVLAVVSEILHLTLDGVTAVHYVVLAACFVATLLSGYKVFIQGAKNILKLRIDETTLMAVAVIAAFCLGDFVEAAMVTILFSIGEIFEDRAVDASRRDIEKLANIRPDTATIIVDGAEQIVPAESVEIGSIIEVKPYERVPLDGIIIKGKTTLDTSALTGESLPVDAGEGSEVLSGAINGSNLITVKTTKHFGDSTATRILQLVEDAAAQKGNSEKLISRFASVYTPVVVLIAAAIAVIPPLCGLGAFSEWLYRALVCLVASCPCAIVISVPLSYYSGIGAASEVGVLIKGGKYIEALAKADTFVFDKTGTLTSGKLSVNKVNTVGSYSADEVLALAAASEKYSAHPIASAIREKANGLELPELSDYSESAGHGTSAVYNGKTIQCGGSKILSDEQKKIANKDDSVFVIYDGQLIGSLNVSDTVRPEAKEVISQLKGLGVKNTVMLTGDRQQPAENVKNELGLSECHAELLPAQKLELFKGLKSKSKGACFVGDGINDAPVLSASDCGIAMGFGSEAAIEASDAVLASGTLKQLPKAIKIARSVINTVKGNIIFALSIKALVIILAAFGLAQIWMSVIADTGVSVVCVIIAARLLKKKY</sequence>
<organism evidence="13 14">
    <name type="scientific">Ruminococcus bromii</name>
    <dbReference type="NCBI Taxonomy" id="40518"/>
    <lineage>
        <taxon>Bacteria</taxon>
        <taxon>Bacillati</taxon>
        <taxon>Bacillota</taxon>
        <taxon>Clostridia</taxon>
        <taxon>Eubacteriales</taxon>
        <taxon>Oscillospiraceae</taxon>
        <taxon>Ruminococcus</taxon>
    </lineage>
</organism>
<evidence type="ECO:0000256" key="3">
    <source>
        <dbReference type="ARBA" id="ARBA00022539"/>
    </source>
</evidence>
<dbReference type="CDD" id="cd00371">
    <property type="entry name" value="HMA"/>
    <property type="match status" value="2"/>
</dbReference>
<dbReference type="InterPro" id="IPR051014">
    <property type="entry name" value="Cation_Transport_ATPase_IB"/>
</dbReference>
<dbReference type="Gene3D" id="3.40.1110.10">
    <property type="entry name" value="Calcium-transporting ATPase, cytoplasmic domain N"/>
    <property type="match status" value="1"/>
</dbReference>
<feature type="transmembrane region" description="Helical" evidence="11">
    <location>
        <begin position="396"/>
        <end position="414"/>
    </location>
</feature>
<dbReference type="InterPro" id="IPR006121">
    <property type="entry name" value="HMA_dom"/>
</dbReference>
<dbReference type="PANTHER" id="PTHR48085:SF5">
    <property type="entry name" value="CADMIUM_ZINC-TRANSPORTING ATPASE HMA4-RELATED"/>
    <property type="match status" value="1"/>
</dbReference>
<gene>
    <name evidence="13" type="primary">cadA</name>
    <name evidence="13" type="ORF">RBATCC27255_00719</name>
</gene>
<keyword evidence="6 11" id="KW-0067">ATP-binding</keyword>
<dbReference type="AlphaFoldDB" id="A0A2N0UXT4"/>
<evidence type="ECO:0000313" key="13">
    <source>
        <dbReference type="EMBL" id="PKD31804.1"/>
    </source>
</evidence>
<dbReference type="InterPro" id="IPR018303">
    <property type="entry name" value="ATPase_P-typ_P_site"/>
</dbReference>
<dbReference type="EC" id="7.2.2.21" evidence="9"/>
<keyword evidence="3" id="KW-0104">Cadmium</keyword>
<feature type="transmembrane region" description="Helical" evidence="11">
    <location>
        <begin position="727"/>
        <end position="746"/>
    </location>
</feature>
<dbReference type="Pfam" id="PF00122">
    <property type="entry name" value="E1-E2_ATPase"/>
    <property type="match status" value="1"/>
</dbReference>
<comment type="similarity">
    <text evidence="2 11">Belongs to the cation transport ATPase (P-type) (TC 3.A.3) family. Type IB subfamily.</text>
</comment>
<evidence type="ECO:0000256" key="10">
    <source>
        <dbReference type="ARBA" id="ARBA00049338"/>
    </source>
</evidence>
<evidence type="ECO:0000256" key="2">
    <source>
        <dbReference type="ARBA" id="ARBA00006024"/>
    </source>
</evidence>
<evidence type="ECO:0000256" key="4">
    <source>
        <dbReference type="ARBA" id="ARBA00022692"/>
    </source>
</evidence>
<evidence type="ECO:0000259" key="12">
    <source>
        <dbReference type="PROSITE" id="PS50846"/>
    </source>
</evidence>
<dbReference type="PROSITE" id="PS00154">
    <property type="entry name" value="ATPASE_E1_E2"/>
    <property type="match status" value="1"/>
</dbReference>
<evidence type="ECO:0000256" key="9">
    <source>
        <dbReference type="ARBA" id="ARBA00039103"/>
    </source>
</evidence>
<dbReference type="Proteomes" id="UP000233425">
    <property type="component" value="Unassembled WGS sequence"/>
</dbReference>
<keyword evidence="4 11" id="KW-0812">Transmembrane</keyword>
<evidence type="ECO:0000256" key="1">
    <source>
        <dbReference type="ARBA" id="ARBA00004141"/>
    </source>
</evidence>
<feature type="domain" description="HMA" evidence="12">
    <location>
        <begin position="1"/>
        <end position="69"/>
    </location>
</feature>
<feature type="transmembrane region" description="Helical" evidence="11">
    <location>
        <begin position="752"/>
        <end position="770"/>
    </location>
</feature>
<keyword evidence="7 11" id="KW-1133">Transmembrane helix</keyword>
<feature type="transmembrane region" description="Helical" evidence="11">
    <location>
        <begin position="426"/>
        <end position="448"/>
    </location>
</feature>
<comment type="caution">
    <text evidence="13">The sequence shown here is derived from an EMBL/GenBank/DDBJ whole genome shotgun (WGS) entry which is preliminary data.</text>
</comment>
<dbReference type="EMBL" id="NNSR01000038">
    <property type="protein sequence ID" value="PKD31804.1"/>
    <property type="molecule type" value="Genomic_DNA"/>
</dbReference>
<evidence type="ECO:0000256" key="7">
    <source>
        <dbReference type="ARBA" id="ARBA00022989"/>
    </source>
</evidence>
<dbReference type="InterPro" id="IPR023214">
    <property type="entry name" value="HAD_sf"/>
</dbReference>
<dbReference type="PRINTS" id="PR00119">
    <property type="entry name" value="CATATPASE"/>
</dbReference>
<keyword evidence="11" id="KW-1003">Cell membrane</keyword>
<dbReference type="SUPFAM" id="SSF81653">
    <property type="entry name" value="Calcium ATPase, transduction domain A"/>
    <property type="match status" value="1"/>
</dbReference>
<comment type="subcellular location">
    <subcellularLocation>
        <location evidence="11">Cell membrane</location>
    </subcellularLocation>
    <subcellularLocation>
        <location evidence="1">Membrane</location>
        <topology evidence="1">Multi-pass membrane protein</topology>
    </subcellularLocation>
</comment>
<dbReference type="GO" id="GO:0008551">
    <property type="term" value="F:P-type cadmium transporter activity"/>
    <property type="evidence" value="ECO:0007669"/>
    <property type="project" value="UniProtKB-EC"/>
</dbReference>
<evidence type="ECO:0000256" key="11">
    <source>
        <dbReference type="RuleBase" id="RU362081"/>
    </source>
</evidence>
<dbReference type="InterPro" id="IPR001757">
    <property type="entry name" value="P_typ_ATPase"/>
</dbReference>
<dbReference type="GO" id="GO:0016887">
    <property type="term" value="F:ATP hydrolysis activity"/>
    <property type="evidence" value="ECO:0007669"/>
    <property type="project" value="InterPro"/>
</dbReference>
<proteinExistence type="inferred from homology"/>
<dbReference type="GO" id="GO:0005886">
    <property type="term" value="C:plasma membrane"/>
    <property type="evidence" value="ECO:0007669"/>
    <property type="project" value="UniProtKB-SubCell"/>
</dbReference>
<dbReference type="Gene3D" id="2.70.150.10">
    <property type="entry name" value="Calcium-transporting ATPase, cytoplasmic transduction domain A"/>
    <property type="match status" value="1"/>
</dbReference>
<dbReference type="SUPFAM" id="SSF55008">
    <property type="entry name" value="HMA, heavy metal-associated domain"/>
    <property type="match status" value="2"/>
</dbReference>
<evidence type="ECO:0000313" key="14">
    <source>
        <dbReference type="Proteomes" id="UP000233425"/>
    </source>
</evidence>
<dbReference type="InterPro" id="IPR023298">
    <property type="entry name" value="ATPase_P-typ_TM_dom_sf"/>
</dbReference>
<comment type="catalytic activity">
    <reaction evidence="10">
        <text>Cd(2+)(in) + ATP + H2O = Cd(2+)(out) + ADP + phosphate + H(+)</text>
        <dbReference type="Rhea" id="RHEA:12132"/>
        <dbReference type="ChEBI" id="CHEBI:15377"/>
        <dbReference type="ChEBI" id="CHEBI:15378"/>
        <dbReference type="ChEBI" id="CHEBI:30616"/>
        <dbReference type="ChEBI" id="CHEBI:43474"/>
        <dbReference type="ChEBI" id="CHEBI:48775"/>
        <dbReference type="ChEBI" id="CHEBI:456216"/>
        <dbReference type="EC" id="7.2.2.21"/>
    </reaction>
</comment>
<dbReference type="PROSITE" id="PS50846">
    <property type="entry name" value="HMA_2"/>
    <property type="match status" value="2"/>
</dbReference>
<evidence type="ECO:0000256" key="8">
    <source>
        <dbReference type="ARBA" id="ARBA00023136"/>
    </source>
</evidence>
<feature type="transmembrane region" description="Helical" evidence="11">
    <location>
        <begin position="170"/>
        <end position="189"/>
    </location>
</feature>
<dbReference type="Gene3D" id="3.30.70.100">
    <property type="match status" value="2"/>
</dbReference>
<dbReference type="InterPro" id="IPR023299">
    <property type="entry name" value="ATPase_P-typ_cyto_dom_N"/>
</dbReference>
<keyword evidence="14" id="KW-1185">Reference proteome</keyword>
<keyword evidence="11" id="KW-0479">Metal-binding</keyword>
<dbReference type="InterPro" id="IPR036412">
    <property type="entry name" value="HAD-like_sf"/>
</dbReference>
<protein>
    <recommendedName>
        <fullName evidence="9">Cd(2+)-exporting ATPase</fullName>
        <ecNumber evidence="9">7.2.2.21</ecNumber>
    </recommendedName>
</protein>
<dbReference type="InterPro" id="IPR059000">
    <property type="entry name" value="ATPase_P-type_domA"/>
</dbReference>
<keyword evidence="13" id="KW-0378">Hydrolase</keyword>
<name>A0A2N0UXT4_9FIRM</name>
<dbReference type="RefSeq" id="WP_169923240.1">
    <property type="nucleotide sequence ID" value="NZ_CABMMZ010000038.1"/>
</dbReference>
<keyword evidence="8 11" id="KW-0472">Membrane</keyword>
<dbReference type="NCBIfam" id="TIGR01525">
    <property type="entry name" value="ATPase-IB_hvy"/>
    <property type="match status" value="1"/>
</dbReference>
<dbReference type="Gene3D" id="3.40.50.1000">
    <property type="entry name" value="HAD superfamily/HAD-like"/>
    <property type="match status" value="1"/>
</dbReference>
<dbReference type="InterPro" id="IPR027256">
    <property type="entry name" value="P-typ_ATPase_IB"/>
</dbReference>
<dbReference type="NCBIfam" id="TIGR01512">
    <property type="entry name" value="ATPase-IB2_Cd"/>
    <property type="match status" value="1"/>
</dbReference>
<dbReference type="NCBIfam" id="TIGR01494">
    <property type="entry name" value="ATPase_P-type"/>
    <property type="match status" value="1"/>
</dbReference>
<dbReference type="GO" id="GO:0046872">
    <property type="term" value="F:metal ion binding"/>
    <property type="evidence" value="ECO:0007669"/>
    <property type="project" value="UniProtKB-KW"/>
</dbReference>
<dbReference type="SUPFAM" id="SSF81665">
    <property type="entry name" value="Calcium ATPase, transmembrane domain M"/>
    <property type="match status" value="1"/>
</dbReference>
<dbReference type="PRINTS" id="PR00941">
    <property type="entry name" value="CDATPASE"/>
</dbReference>
<feature type="domain" description="HMA" evidence="12">
    <location>
        <begin position="77"/>
        <end position="145"/>
    </location>
</feature>
<dbReference type="SUPFAM" id="SSF56784">
    <property type="entry name" value="HAD-like"/>
    <property type="match status" value="1"/>
</dbReference>
<feature type="transmembrane region" description="Helical" evidence="11">
    <location>
        <begin position="195"/>
        <end position="216"/>
    </location>
</feature>
<accession>A0A2N0UXT4</accession>
<evidence type="ECO:0000256" key="5">
    <source>
        <dbReference type="ARBA" id="ARBA00022741"/>
    </source>
</evidence>
<dbReference type="InterPro" id="IPR036163">
    <property type="entry name" value="HMA_dom_sf"/>
</dbReference>
<dbReference type="Pfam" id="PF00702">
    <property type="entry name" value="Hydrolase"/>
    <property type="match status" value="1"/>
</dbReference>
<reference evidence="13" key="1">
    <citation type="journal article" date="2018" name="Environ. Microbiol.">
        <title>Sporulation capability and amylosome conservation among diverse human colonic and rumen isolates of the keystone starch-degrader Ruminococcus bromii.</title>
        <authorList>
            <person name="Mukhopadhya I."/>
            <person name="Morais S."/>
            <person name="Laverde-Gomez J."/>
            <person name="Sheridan P.O."/>
            <person name="Walker A.W."/>
            <person name="Kelly W."/>
            <person name="Klieve A.V."/>
            <person name="Ouwerkerk D."/>
            <person name="Duncan S.H."/>
            <person name="Louis P."/>
            <person name="Koropatkin N."/>
            <person name="Cockburn D."/>
            <person name="Kibler R."/>
            <person name="Cooper P.J."/>
            <person name="Sandoval C."/>
            <person name="Crost E."/>
            <person name="Juge N."/>
            <person name="Bayer E.A."/>
            <person name="Flint H.J."/>
        </authorList>
    </citation>
    <scope>NUCLEOTIDE SEQUENCE [LARGE SCALE GENOMIC DNA]</scope>
    <source>
        <strain evidence="13">ATCC 27255</strain>
    </source>
</reference>
<dbReference type="GO" id="GO:0005524">
    <property type="term" value="F:ATP binding"/>
    <property type="evidence" value="ECO:0007669"/>
    <property type="project" value="UniProtKB-UniRule"/>
</dbReference>